<comment type="caution">
    <text evidence="2">The sequence shown here is derived from an EMBL/GenBank/DDBJ whole genome shotgun (WGS) entry which is preliminary data.</text>
</comment>
<protein>
    <submittedName>
        <fullName evidence="2">SnoaL-like domain-containing protein</fullName>
    </submittedName>
</protein>
<dbReference type="Pfam" id="PF13577">
    <property type="entry name" value="SnoaL_4"/>
    <property type="match status" value="1"/>
</dbReference>
<evidence type="ECO:0000313" key="2">
    <source>
        <dbReference type="EMBL" id="KAH7114193.1"/>
    </source>
</evidence>
<reference evidence="2" key="1">
    <citation type="journal article" date="2021" name="Nat. Commun.">
        <title>Genetic determinants of endophytism in the Arabidopsis root mycobiome.</title>
        <authorList>
            <person name="Mesny F."/>
            <person name="Miyauchi S."/>
            <person name="Thiergart T."/>
            <person name="Pickel B."/>
            <person name="Atanasova L."/>
            <person name="Karlsson M."/>
            <person name="Huettel B."/>
            <person name="Barry K.W."/>
            <person name="Haridas S."/>
            <person name="Chen C."/>
            <person name="Bauer D."/>
            <person name="Andreopoulos W."/>
            <person name="Pangilinan J."/>
            <person name="LaButti K."/>
            <person name="Riley R."/>
            <person name="Lipzen A."/>
            <person name="Clum A."/>
            <person name="Drula E."/>
            <person name="Henrissat B."/>
            <person name="Kohler A."/>
            <person name="Grigoriev I.V."/>
            <person name="Martin F.M."/>
            <person name="Hacquard S."/>
        </authorList>
    </citation>
    <scope>NUCLEOTIDE SEQUENCE</scope>
    <source>
        <strain evidence="2">MPI-CAGE-CH-0243</strain>
    </source>
</reference>
<dbReference type="SUPFAM" id="SSF54427">
    <property type="entry name" value="NTF2-like"/>
    <property type="match status" value="1"/>
</dbReference>
<dbReference type="InterPro" id="IPR032710">
    <property type="entry name" value="NTF2-like_dom_sf"/>
</dbReference>
<keyword evidence="3" id="KW-1185">Reference proteome</keyword>
<evidence type="ECO:0000313" key="3">
    <source>
        <dbReference type="Proteomes" id="UP000700596"/>
    </source>
</evidence>
<dbReference type="Proteomes" id="UP000700596">
    <property type="component" value="Unassembled WGS sequence"/>
</dbReference>
<evidence type="ECO:0000259" key="1">
    <source>
        <dbReference type="Pfam" id="PF13577"/>
    </source>
</evidence>
<accession>A0A9P9D7L9</accession>
<gene>
    <name evidence="2" type="ORF">B0J11DRAFT_540345</name>
</gene>
<name>A0A9P9D7L9_9PLEO</name>
<organism evidence="2 3">
    <name type="scientific">Dendryphion nanum</name>
    <dbReference type="NCBI Taxonomy" id="256645"/>
    <lineage>
        <taxon>Eukaryota</taxon>
        <taxon>Fungi</taxon>
        <taxon>Dikarya</taxon>
        <taxon>Ascomycota</taxon>
        <taxon>Pezizomycotina</taxon>
        <taxon>Dothideomycetes</taxon>
        <taxon>Pleosporomycetidae</taxon>
        <taxon>Pleosporales</taxon>
        <taxon>Torulaceae</taxon>
        <taxon>Dendryphion</taxon>
    </lineage>
</organism>
<dbReference type="OrthoDB" id="2148716at2759"/>
<feature type="domain" description="SnoaL-like" evidence="1">
    <location>
        <begin position="3"/>
        <end position="129"/>
    </location>
</feature>
<proteinExistence type="predicted"/>
<dbReference type="AlphaFoldDB" id="A0A9P9D7L9"/>
<dbReference type="InterPro" id="IPR037401">
    <property type="entry name" value="SnoaL-like"/>
</dbReference>
<dbReference type="Gene3D" id="3.10.450.50">
    <property type="match status" value="1"/>
</dbReference>
<dbReference type="EMBL" id="JAGMWT010000017">
    <property type="protein sequence ID" value="KAH7114193.1"/>
    <property type="molecule type" value="Genomic_DNA"/>
</dbReference>
<sequence length="135" mass="14698">MLTTHDLIRDTIARVAIAIDQKDWNSLHTLFTSDAISDFPAPIGTHTSITSLQHSLQGALKDLSTQHSLTTQTIALADKTAKVTTYATTAIVEKGKEGGGTHTSLGSYEDELVRDEFNGQERWRIAKRTASSFPG</sequence>